<dbReference type="InterPro" id="IPR019734">
    <property type="entry name" value="TPR_rpt"/>
</dbReference>
<dbReference type="InterPro" id="IPR011990">
    <property type="entry name" value="TPR-like_helical_dom_sf"/>
</dbReference>
<organism evidence="2 3">
    <name type="scientific">Malonomonas rubra DSM 5091</name>
    <dbReference type="NCBI Taxonomy" id="1122189"/>
    <lineage>
        <taxon>Bacteria</taxon>
        <taxon>Pseudomonadati</taxon>
        <taxon>Thermodesulfobacteriota</taxon>
        <taxon>Desulfuromonadia</taxon>
        <taxon>Desulfuromonadales</taxon>
        <taxon>Geopsychrobacteraceae</taxon>
        <taxon>Malonomonas</taxon>
    </lineage>
</organism>
<name>A0A1M6FD72_MALRU</name>
<evidence type="ECO:0000313" key="3">
    <source>
        <dbReference type="Proteomes" id="UP000184171"/>
    </source>
</evidence>
<dbReference type="Gene3D" id="1.25.40.10">
    <property type="entry name" value="Tetratricopeptide repeat domain"/>
    <property type="match status" value="1"/>
</dbReference>
<dbReference type="RefSeq" id="WP_084091795.1">
    <property type="nucleotide sequence ID" value="NZ_FQZT01000003.1"/>
</dbReference>
<keyword evidence="1" id="KW-0802">TPR repeat</keyword>
<evidence type="ECO:0000256" key="1">
    <source>
        <dbReference type="PROSITE-ProRule" id="PRU00339"/>
    </source>
</evidence>
<gene>
    <name evidence="2" type="ORF">SAMN02745165_01245</name>
</gene>
<dbReference type="EMBL" id="FQZT01000003">
    <property type="protein sequence ID" value="SHI95621.1"/>
    <property type="molecule type" value="Genomic_DNA"/>
</dbReference>
<dbReference type="STRING" id="1122189.SAMN02745165_01245"/>
<proteinExistence type="predicted"/>
<sequence>MPQVKFYCPDCAFSKEISRSDIPENSTQCKCPSCRKIFAIEDAIQPLEEAADSSLPDAEVPVQEEVIAAEPEPEPKTEEDKGISTGRYYELFDDAMTALNANNELEALHLLEEAEKISSTPKLQSALAYCRAKARNQFTGAVRICMESINAEPTQADHYLHLGRIYLLGGKRGPALKAFRKGIKLGPHPQLMRELRRFELRRSPVFSSLSRDHFLNRNLGKLLGRLRLR</sequence>
<accession>A0A1M6FD72</accession>
<protein>
    <submittedName>
        <fullName evidence="2">Uncharacterized protein</fullName>
    </submittedName>
</protein>
<feature type="repeat" description="TPR" evidence="1">
    <location>
        <begin position="156"/>
        <end position="189"/>
    </location>
</feature>
<reference evidence="2 3" key="1">
    <citation type="submission" date="2016-11" db="EMBL/GenBank/DDBJ databases">
        <authorList>
            <person name="Jaros S."/>
            <person name="Januszkiewicz K."/>
            <person name="Wedrychowicz H."/>
        </authorList>
    </citation>
    <scope>NUCLEOTIDE SEQUENCE [LARGE SCALE GENOMIC DNA]</scope>
    <source>
        <strain evidence="2 3">DSM 5091</strain>
    </source>
</reference>
<dbReference type="OrthoDB" id="5396015at2"/>
<dbReference type="PROSITE" id="PS50005">
    <property type="entry name" value="TPR"/>
    <property type="match status" value="1"/>
</dbReference>
<dbReference type="AlphaFoldDB" id="A0A1M6FD72"/>
<dbReference type="Proteomes" id="UP000184171">
    <property type="component" value="Unassembled WGS sequence"/>
</dbReference>
<evidence type="ECO:0000313" key="2">
    <source>
        <dbReference type="EMBL" id="SHI95621.1"/>
    </source>
</evidence>
<keyword evidence="3" id="KW-1185">Reference proteome</keyword>
<dbReference type="SUPFAM" id="SSF48452">
    <property type="entry name" value="TPR-like"/>
    <property type="match status" value="1"/>
</dbReference>